<feature type="transmembrane region" description="Helical" evidence="2">
    <location>
        <begin position="269"/>
        <end position="290"/>
    </location>
</feature>
<comment type="caution">
    <text evidence="3">The sequence shown here is derived from an EMBL/GenBank/DDBJ whole genome shotgun (WGS) entry which is preliminary data.</text>
</comment>
<evidence type="ECO:0008006" key="5">
    <source>
        <dbReference type="Google" id="ProtNLM"/>
    </source>
</evidence>
<feature type="transmembrane region" description="Helical" evidence="2">
    <location>
        <begin position="185"/>
        <end position="206"/>
    </location>
</feature>
<sequence length="407" mass="46754">MREDRFLKIYGFLHLWIFTAGILLLLLYAGGAFNLRTGVKLLLLAVPSLLLREISVRGKKIWSYLGASALCLAVFWLLGGRSWERACLLLGVLFFVLLFFWQRLTDNREAFFQPSYACLLVFALEYIFSLAYGLDKLGNLFLIFTGCYWLLILWSRNREHFLDYCGDYDRLYRFPKQGIALGSRLMLIFLTVLTVGCMGLLPFLGIDRGILAVLDLIRRFLAMLFSGKREEVEPEELLSGERAAQPMILEPGGEPSPFLTAMWSILEKILTLAVILGAVAALCAFLFWLYKKYNSQVPDNGDILEKLETPEKETRERMKKKGIFVPDFLKSRTPKARIRKAYRRKIEAAGKPSAFASPKELEDQAGIPQGEKREEFHRLYEKARYGNSSCTQEEAKRMRELERVDFS</sequence>
<evidence type="ECO:0000256" key="2">
    <source>
        <dbReference type="SAM" id="Phobius"/>
    </source>
</evidence>
<name>A0A9D1PBI1_9FIRM</name>
<feature type="transmembrane region" description="Helical" evidence="2">
    <location>
        <begin position="12"/>
        <end position="31"/>
    </location>
</feature>
<accession>A0A9D1PBI1</accession>
<feature type="transmembrane region" description="Helical" evidence="2">
    <location>
        <begin position="137"/>
        <end position="154"/>
    </location>
</feature>
<dbReference type="Proteomes" id="UP000886814">
    <property type="component" value="Unassembled WGS sequence"/>
</dbReference>
<feature type="transmembrane region" description="Helical" evidence="2">
    <location>
        <begin position="113"/>
        <end position="131"/>
    </location>
</feature>
<proteinExistence type="predicted"/>
<evidence type="ECO:0000256" key="1">
    <source>
        <dbReference type="SAM" id="MobiDB-lite"/>
    </source>
</evidence>
<feature type="transmembrane region" description="Helical" evidence="2">
    <location>
        <begin position="83"/>
        <end position="101"/>
    </location>
</feature>
<feature type="region of interest" description="Disordered" evidence="1">
    <location>
        <begin position="351"/>
        <end position="372"/>
    </location>
</feature>
<evidence type="ECO:0000313" key="3">
    <source>
        <dbReference type="EMBL" id="HIV38088.1"/>
    </source>
</evidence>
<reference evidence="3" key="1">
    <citation type="journal article" date="2021" name="PeerJ">
        <title>Extensive microbial diversity within the chicken gut microbiome revealed by metagenomics and culture.</title>
        <authorList>
            <person name="Gilroy R."/>
            <person name="Ravi A."/>
            <person name="Getino M."/>
            <person name="Pursley I."/>
            <person name="Horton D.L."/>
            <person name="Alikhan N.F."/>
            <person name="Baker D."/>
            <person name="Gharbi K."/>
            <person name="Hall N."/>
            <person name="Watson M."/>
            <person name="Adriaenssens E.M."/>
            <person name="Foster-Nyarko E."/>
            <person name="Jarju S."/>
            <person name="Secka A."/>
            <person name="Antonio M."/>
            <person name="Oren A."/>
            <person name="Chaudhuri R.R."/>
            <person name="La Ragione R."/>
            <person name="Hildebrand F."/>
            <person name="Pallen M.J."/>
        </authorList>
    </citation>
    <scope>NUCLEOTIDE SEQUENCE</scope>
    <source>
        <strain evidence="3">CHK195-9823</strain>
    </source>
</reference>
<dbReference type="AlphaFoldDB" id="A0A9D1PBI1"/>
<keyword evidence="2" id="KW-1133">Transmembrane helix</keyword>
<evidence type="ECO:0000313" key="4">
    <source>
        <dbReference type="Proteomes" id="UP000886814"/>
    </source>
</evidence>
<dbReference type="EMBL" id="DXIQ01000023">
    <property type="protein sequence ID" value="HIV38088.1"/>
    <property type="molecule type" value="Genomic_DNA"/>
</dbReference>
<protein>
    <recommendedName>
        <fullName evidence="5">DUF4129 domain-containing protein</fullName>
    </recommendedName>
</protein>
<gene>
    <name evidence="3" type="ORF">H9747_03695</name>
</gene>
<keyword evidence="2" id="KW-0812">Transmembrane</keyword>
<feature type="transmembrane region" description="Helical" evidence="2">
    <location>
        <begin position="61"/>
        <end position="77"/>
    </location>
</feature>
<keyword evidence="2" id="KW-0472">Membrane</keyword>
<organism evidence="3 4">
    <name type="scientific">Candidatus Blautia stercorigallinarum</name>
    <dbReference type="NCBI Taxonomy" id="2838501"/>
    <lineage>
        <taxon>Bacteria</taxon>
        <taxon>Bacillati</taxon>
        <taxon>Bacillota</taxon>
        <taxon>Clostridia</taxon>
        <taxon>Lachnospirales</taxon>
        <taxon>Lachnospiraceae</taxon>
        <taxon>Blautia</taxon>
    </lineage>
</organism>
<reference evidence="3" key="2">
    <citation type="submission" date="2021-04" db="EMBL/GenBank/DDBJ databases">
        <authorList>
            <person name="Gilroy R."/>
        </authorList>
    </citation>
    <scope>NUCLEOTIDE SEQUENCE</scope>
    <source>
        <strain evidence="3">CHK195-9823</strain>
    </source>
</reference>